<feature type="transmembrane region" description="Helical" evidence="1">
    <location>
        <begin position="21"/>
        <end position="39"/>
    </location>
</feature>
<dbReference type="Proteomes" id="UP000295711">
    <property type="component" value="Unassembled WGS sequence"/>
</dbReference>
<comment type="caution">
    <text evidence="2">The sequence shown here is derived from an EMBL/GenBank/DDBJ whole genome shotgun (WGS) entry which is preliminary data.</text>
</comment>
<sequence>MMNYIKSEFYRIFHGREIYRFIITLALLAFSFNAVLAWFRRMDDFPYGITSHSYSNLVASPLIFGLMGAIVGMILYEGNRRNGNLKNTVAFGISRTKIFISECIVTTIISLISMVIILAVYIGSAVMLLEQAGPVELNDLLTEVPAVFLIAVACLISGIVCIEAFGKSSTGIIIWTVIWFIFPKIFFYLGLRVDVLYDIAMWMPSNFFGMSGMTVNMSQCITAWETVGGMIKCLISGALGTIVSLAAGILLLRKREL</sequence>
<name>A0A4R2LZ49_9FIRM</name>
<accession>A0A4R2LZ49</accession>
<organism evidence="2 3">
    <name type="scientific">Frisingicoccus caecimuris</name>
    <dbReference type="NCBI Taxonomy" id="1796636"/>
    <lineage>
        <taxon>Bacteria</taxon>
        <taxon>Bacillati</taxon>
        <taxon>Bacillota</taxon>
        <taxon>Clostridia</taxon>
        <taxon>Lachnospirales</taxon>
        <taxon>Lachnospiraceae</taxon>
        <taxon>Frisingicoccus</taxon>
    </lineage>
</organism>
<keyword evidence="3" id="KW-1185">Reference proteome</keyword>
<dbReference type="AlphaFoldDB" id="A0A4R2LZ49"/>
<reference evidence="2 3" key="1">
    <citation type="submission" date="2019-03" db="EMBL/GenBank/DDBJ databases">
        <title>Genomic Encyclopedia of Type Strains, Phase IV (KMG-IV): sequencing the most valuable type-strain genomes for metagenomic binning, comparative biology and taxonomic classification.</title>
        <authorList>
            <person name="Goeker M."/>
        </authorList>
    </citation>
    <scope>NUCLEOTIDE SEQUENCE [LARGE SCALE GENOMIC DNA]</scope>
    <source>
        <strain evidence="2 3">DSM 28559</strain>
    </source>
</reference>
<feature type="transmembrane region" description="Helical" evidence="1">
    <location>
        <begin position="234"/>
        <end position="252"/>
    </location>
</feature>
<feature type="transmembrane region" description="Helical" evidence="1">
    <location>
        <begin position="144"/>
        <end position="165"/>
    </location>
</feature>
<keyword evidence="1" id="KW-0472">Membrane</keyword>
<protein>
    <submittedName>
        <fullName evidence="2">ABC-2 type transport system permease protein</fullName>
    </submittedName>
</protein>
<keyword evidence="1" id="KW-0812">Transmembrane</keyword>
<dbReference type="RefSeq" id="WP_132088665.1">
    <property type="nucleotide sequence ID" value="NZ_JANKAQ010000001.1"/>
</dbReference>
<evidence type="ECO:0000313" key="2">
    <source>
        <dbReference type="EMBL" id="TCO85821.1"/>
    </source>
</evidence>
<keyword evidence="1" id="KW-1133">Transmembrane helix</keyword>
<dbReference type="OrthoDB" id="1707305at2"/>
<gene>
    <name evidence="2" type="ORF">EV212_102136</name>
</gene>
<proteinExistence type="predicted"/>
<feature type="transmembrane region" description="Helical" evidence="1">
    <location>
        <begin position="59"/>
        <end position="78"/>
    </location>
</feature>
<feature type="transmembrane region" description="Helical" evidence="1">
    <location>
        <begin position="172"/>
        <end position="191"/>
    </location>
</feature>
<evidence type="ECO:0000313" key="3">
    <source>
        <dbReference type="Proteomes" id="UP000295711"/>
    </source>
</evidence>
<evidence type="ECO:0000256" key="1">
    <source>
        <dbReference type="SAM" id="Phobius"/>
    </source>
</evidence>
<dbReference type="EMBL" id="SLXA01000002">
    <property type="protein sequence ID" value="TCO85821.1"/>
    <property type="molecule type" value="Genomic_DNA"/>
</dbReference>
<feature type="transmembrane region" description="Helical" evidence="1">
    <location>
        <begin position="99"/>
        <end position="124"/>
    </location>
</feature>